<evidence type="ECO:0000313" key="3">
    <source>
        <dbReference type="EMBL" id="GGZ83998.1"/>
    </source>
</evidence>
<sequence>MKIIITLALALSAATVQAKEIYATFTVHAKQGANLAFNYSGIIKELHVDIMSVVKKDQILATLASDDLIATNNASKVTLKYAKLDHERHKDLYKKNLIDKALLDKYAMAYEAIKAKIEVENAIYDKTILRAPFDGVISKRMIELGDVVNGQMIKTAFNLQSEHARILVVEFDQKYNSDVNIGDTFLYKVDGDDRQYEGQVYRIYPEANRDNRKIAIQVIAKGLKVGLFGEGKILTSDDSNNLVKVSQE</sequence>
<name>A0A8H9IFC9_9ALTE</name>
<dbReference type="RefSeq" id="WP_229816626.1">
    <property type="nucleotide sequence ID" value="NZ_BMZC01000026.1"/>
</dbReference>
<dbReference type="Pfam" id="PF25973">
    <property type="entry name" value="BSH_CzcB"/>
    <property type="match status" value="1"/>
</dbReference>
<feature type="signal peptide" evidence="1">
    <location>
        <begin position="1"/>
        <end position="18"/>
    </location>
</feature>
<evidence type="ECO:0000313" key="4">
    <source>
        <dbReference type="Proteomes" id="UP000622604"/>
    </source>
</evidence>
<dbReference type="SUPFAM" id="SSF111369">
    <property type="entry name" value="HlyD-like secretion proteins"/>
    <property type="match status" value="1"/>
</dbReference>
<dbReference type="Gene3D" id="2.40.50.100">
    <property type="match status" value="1"/>
</dbReference>
<evidence type="ECO:0000256" key="1">
    <source>
        <dbReference type="SAM" id="SignalP"/>
    </source>
</evidence>
<dbReference type="Proteomes" id="UP000622604">
    <property type="component" value="Unassembled WGS sequence"/>
</dbReference>
<dbReference type="GO" id="GO:1990281">
    <property type="term" value="C:efflux pump complex"/>
    <property type="evidence" value="ECO:0007669"/>
    <property type="project" value="TreeGrafter"/>
</dbReference>
<gene>
    <name evidence="3" type="ORF">GCM10011274_46900</name>
</gene>
<evidence type="ECO:0000259" key="2">
    <source>
        <dbReference type="Pfam" id="PF25973"/>
    </source>
</evidence>
<dbReference type="Gene3D" id="1.10.287.470">
    <property type="entry name" value="Helix hairpin bin"/>
    <property type="match status" value="1"/>
</dbReference>
<dbReference type="PANTHER" id="PTHR30469">
    <property type="entry name" value="MULTIDRUG RESISTANCE PROTEIN MDTA"/>
    <property type="match status" value="1"/>
</dbReference>
<reference evidence="3" key="1">
    <citation type="journal article" date="2014" name="Int. J. Syst. Evol. Microbiol.">
        <title>Complete genome sequence of Corynebacterium casei LMG S-19264T (=DSM 44701T), isolated from a smear-ripened cheese.</title>
        <authorList>
            <consortium name="US DOE Joint Genome Institute (JGI-PGF)"/>
            <person name="Walter F."/>
            <person name="Albersmeier A."/>
            <person name="Kalinowski J."/>
            <person name="Ruckert C."/>
        </authorList>
    </citation>
    <scope>NUCLEOTIDE SEQUENCE</scope>
    <source>
        <strain evidence="3">KCTC 32337</strain>
    </source>
</reference>
<proteinExistence type="predicted"/>
<protein>
    <submittedName>
        <fullName evidence="3">Membrane protein</fullName>
    </submittedName>
</protein>
<feature type="domain" description="CzcB-like barrel-sandwich hybrid" evidence="2">
    <location>
        <begin position="38"/>
        <end position="150"/>
    </location>
</feature>
<organism evidence="3 4">
    <name type="scientific">Paraglaciecola chathamensis</name>
    <dbReference type="NCBI Taxonomy" id="368405"/>
    <lineage>
        <taxon>Bacteria</taxon>
        <taxon>Pseudomonadati</taxon>
        <taxon>Pseudomonadota</taxon>
        <taxon>Gammaproteobacteria</taxon>
        <taxon>Alteromonadales</taxon>
        <taxon>Alteromonadaceae</taxon>
        <taxon>Paraglaciecola</taxon>
    </lineage>
</organism>
<comment type="caution">
    <text evidence="3">The sequence shown here is derived from an EMBL/GenBank/DDBJ whole genome shotgun (WGS) entry which is preliminary data.</text>
</comment>
<dbReference type="InterPro" id="IPR058647">
    <property type="entry name" value="BSH_CzcB-like"/>
</dbReference>
<accession>A0A8H9IFC9</accession>
<keyword evidence="1" id="KW-0732">Signal</keyword>
<dbReference type="AlphaFoldDB" id="A0A8H9IFC9"/>
<dbReference type="PANTHER" id="PTHR30469:SF15">
    <property type="entry name" value="HLYD FAMILY OF SECRETION PROTEINS"/>
    <property type="match status" value="1"/>
</dbReference>
<feature type="chain" id="PRO_5034319126" evidence="1">
    <location>
        <begin position="19"/>
        <end position="248"/>
    </location>
</feature>
<reference evidence="3" key="2">
    <citation type="submission" date="2020-09" db="EMBL/GenBank/DDBJ databases">
        <authorList>
            <person name="Sun Q."/>
            <person name="Kim S."/>
        </authorList>
    </citation>
    <scope>NUCLEOTIDE SEQUENCE</scope>
    <source>
        <strain evidence="3">KCTC 32337</strain>
    </source>
</reference>
<dbReference type="GO" id="GO:0015562">
    <property type="term" value="F:efflux transmembrane transporter activity"/>
    <property type="evidence" value="ECO:0007669"/>
    <property type="project" value="TreeGrafter"/>
</dbReference>
<dbReference type="EMBL" id="BMZC01000026">
    <property type="protein sequence ID" value="GGZ83998.1"/>
    <property type="molecule type" value="Genomic_DNA"/>
</dbReference>